<proteinExistence type="predicted"/>
<dbReference type="Proteomes" id="UP001341245">
    <property type="component" value="Unassembled WGS sequence"/>
</dbReference>
<evidence type="ECO:0000313" key="2">
    <source>
        <dbReference type="EMBL" id="KAK6001268.1"/>
    </source>
</evidence>
<protein>
    <submittedName>
        <fullName evidence="2">Uncharacterized protein</fullName>
    </submittedName>
</protein>
<keyword evidence="1" id="KW-1133">Transmembrane helix</keyword>
<feature type="transmembrane region" description="Helical" evidence="1">
    <location>
        <begin position="12"/>
        <end position="31"/>
    </location>
</feature>
<accession>A0ABR0TA21</accession>
<keyword evidence="3" id="KW-1185">Reference proteome</keyword>
<dbReference type="EMBL" id="JASGXD010000014">
    <property type="protein sequence ID" value="KAK6001268.1"/>
    <property type="molecule type" value="Genomic_DNA"/>
</dbReference>
<gene>
    <name evidence="2" type="ORF">QM012_002599</name>
</gene>
<name>A0ABR0TA21_AURPU</name>
<evidence type="ECO:0000313" key="3">
    <source>
        <dbReference type="Proteomes" id="UP001341245"/>
    </source>
</evidence>
<evidence type="ECO:0000256" key="1">
    <source>
        <dbReference type="SAM" id="Phobius"/>
    </source>
</evidence>
<reference evidence="2 3" key="1">
    <citation type="submission" date="2023-11" db="EMBL/GenBank/DDBJ databases">
        <title>Draft genome sequence and annotation of the polyextremotolerant black yeast-like fungus Aureobasidium pullulans NRRL 62042.</title>
        <authorList>
            <person name="Dielentheis-Frenken M.R.E."/>
            <person name="Wibberg D."/>
            <person name="Blank L.M."/>
            <person name="Tiso T."/>
        </authorList>
    </citation>
    <scope>NUCLEOTIDE SEQUENCE [LARGE SCALE GENOMIC DNA]</scope>
    <source>
        <strain evidence="2 3">NRRL 62042</strain>
    </source>
</reference>
<keyword evidence="1" id="KW-0472">Membrane</keyword>
<sequence>MAPWCQPLKSPLFLSGVIINAILAFFLLWAVRNRGPRIWLFMIIAMIGVGTFQAAFVLVSLCLEKPPAPLIIDIPLGEFEPAGNSSSNEDSDNEQ</sequence>
<comment type="caution">
    <text evidence="2">The sequence shown here is derived from an EMBL/GenBank/DDBJ whole genome shotgun (WGS) entry which is preliminary data.</text>
</comment>
<feature type="transmembrane region" description="Helical" evidence="1">
    <location>
        <begin position="38"/>
        <end position="61"/>
    </location>
</feature>
<keyword evidence="1" id="KW-0812">Transmembrane</keyword>
<organism evidence="2 3">
    <name type="scientific">Aureobasidium pullulans</name>
    <name type="common">Black yeast</name>
    <name type="synonym">Pullularia pullulans</name>
    <dbReference type="NCBI Taxonomy" id="5580"/>
    <lineage>
        <taxon>Eukaryota</taxon>
        <taxon>Fungi</taxon>
        <taxon>Dikarya</taxon>
        <taxon>Ascomycota</taxon>
        <taxon>Pezizomycotina</taxon>
        <taxon>Dothideomycetes</taxon>
        <taxon>Dothideomycetidae</taxon>
        <taxon>Dothideales</taxon>
        <taxon>Saccotheciaceae</taxon>
        <taxon>Aureobasidium</taxon>
    </lineage>
</organism>